<gene>
    <name evidence="3" type="ORF">MTBBW1_2790004</name>
</gene>
<keyword evidence="4" id="KW-1185">Reference proteome</keyword>
<keyword evidence="2" id="KW-0812">Transmembrane</keyword>
<reference evidence="3 4" key="1">
    <citation type="submission" date="2017-03" db="EMBL/GenBank/DDBJ databases">
        <authorList>
            <person name="Afonso C.L."/>
            <person name="Miller P.J."/>
            <person name="Scott M.A."/>
            <person name="Spackman E."/>
            <person name="Goraichik I."/>
            <person name="Dimitrov K.M."/>
            <person name="Suarez D.L."/>
            <person name="Swayne D.E."/>
        </authorList>
    </citation>
    <scope>NUCLEOTIDE SEQUENCE [LARGE SCALE GENOMIC DNA]</scope>
    <source>
        <strain evidence="3">PRJEB14757</strain>
    </source>
</reference>
<organism evidence="3 4">
    <name type="scientific">Desulfamplus magnetovallimortis</name>
    <dbReference type="NCBI Taxonomy" id="1246637"/>
    <lineage>
        <taxon>Bacteria</taxon>
        <taxon>Pseudomonadati</taxon>
        <taxon>Thermodesulfobacteriota</taxon>
        <taxon>Desulfobacteria</taxon>
        <taxon>Desulfobacterales</taxon>
        <taxon>Desulfobacteraceae</taxon>
        <taxon>Desulfamplus</taxon>
    </lineage>
</organism>
<accession>A0A1W1HFK1</accession>
<evidence type="ECO:0000313" key="3">
    <source>
        <dbReference type="EMBL" id="SLM31162.1"/>
    </source>
</evidence>
<evidence type="ECO:0000256" key="2">
    <source>
        <dbReference type="SAM" id="Phobius"/>
    </source>
</evidence>
<protein>
    <submittedName>
        <fullName evidence="3">Uncharacterized protein</fullName>
    </submittedName>
</protein>
<feature type="region of interest" description="Disordered" evidence="1">
    <location>
        <begin position="1"/>
        <end position="32"/>
    </location>
</feature>
<proteinExistence type="predicted"/>
<feature type="transmembrane region" description="Helical" evidence="2">
    <location>
        <begin position="70"/>
        <end position="91"/>
    </location>
</feature>
<name>A0A1W1HFK1_9BACT</name>
<evidence type="ECO:0000313" key="4">
    <source>
        <dbReference type="Proteomes" id="UP000191931"/>
    </source>
</evidence>
<feature type="compositionally biased region" description="Polar residues" evidence="1">
    <location>
        <begin position="8"/>
        <end position="32"/>
    </location>
</feature>
<keyword evidence="2" id="KW-1133">Transmembrane helix</keyword>
<dbReference type="STRING" id="1246637.MTBBW1_2790004"/>
<dbReference type="Proteomes" id="UP000191931">
    <property type="component" value="Unassembled WGS sequence"/>
</dbReference>
<dbReference type="AlphaFoldDB" id="A0A1W1HFK1"/>
<keyword evidence="2" id="KW-0472">Membrane</keyword>
<evidence type="ECO:0000256" key="1">
    <source>
        <dbReference type="SAM" id="MobiDB-lite"/>
    </source>
</evidence>
<dbReference type="EMBL" id="FWEV01000200">
    <property type="protein sequence ID" value="SLM31162.1"/>
    <property type="molecule type" value="Genomic_DNA"/>
</dbReference>
<sequence>MLEPLVSIPSNRGSVSDSLRITSSSGTPGKSQSPLIGAVFLTQCMAAIIQSGVTKVSIPSNRGSVSDLYAFFYFGFGFLSQSPLIGAVFLTKQDKNGNPFKLLSLNPL</sequence>